<dbReference type="PRINTS" id="PR00344">
    <property type="entry name" value="BCTRLSENSOR"/>
</dbReference>
<dbReference type="SMART" id="SM00387">
    <property type="entry name" value="HATPase_c"/>
    <property type="match status" value="1"/>
</dbReference>
<dbReference type="InterPro" id="IPR036890">
    <property type="entry name" value="HATPase_C_sf"/>
</dbReference>
<dbReference type="PANTHER" id="PTHR45436:SF5">
    <property type="entry name" value="SENSOR HISTIDINE KINASE TRCS"/>
    <property type="match status" value="1"/>
</dbReference>
<dbReference type="AlphaFoldDB" id="A0AA45L7G6"/>
<dbReference type="SUPFAM" id="SSF158472">
    <property type="entry name" value="HAMP domain-like"/>
    <property type="match status" value="1"/>
</dbReference>
<evidence type="ECO:0000259" key="14">
    <source>
        <dbReference type="PROSITE" id="PS50885"/>
    </source>
</evidence>
<dbReference type="GO" id="GO:0005886">
    <property type="term" value="C:plasma membrane"/>
    <property type="evidence" value="ECO:0007669"/>
    <property type="project" value="UniProtKB-SubCell"/>
</dbReference>
<evidence type="ECO:0000256" key="5">
    <source>
        <dbReference type="ARBA" id="ARBA00022553"/>
    </source>
</evidence>
<feature type="transmembrane region" description="Helical" evidence="12">
    <location>
        <begin position="154"/>
        <end position="176"/>
    </location>
</feature>
<reference evidence="15" key="1">
    <citation type="submission" date="2021-04" db="EMBL/GenBank/DDBJ databases">
        <title>Genomic sequence of Actinosynnema pretiosum subsp. pretiosum ATCC 31280 (C-14919).</title>
        <authorList>
            <person name="Bai L."/>
            <person name="Wang X."/>
            <person name="Xiao Y."/>
        </authorList>
    </citation>
    <scope>NUCLEOTIDE SEQUENCE</scope>
    <source>
        <strain evidence="15">ATCC 31280</strain>
    </source>
</reference>
<evidence type="ECO:0000256" key="4">
    <source>
        <dbReference type="ARBA" id="ARBA00022475"/>
    </source>
</evidence>
<dbReference type="CDD" id="cd06225">
    <property type="entry name" value="HAMP"/>
    <property type="match status" value="1"/>
</dbReference>
<evidence type="ECO:0000256" key="7">
    <source>
        <dbReference type="ARBA" id="ARBA00022692"/>
    </source>
</evidence>
<name>A0AA45L7G6_9PSEU</name>
<dbReference type="InterPro" id="IPR029151">
    <property type="entry name" value="Sensor-like_sf"/>
</dbReference>
<dbReference type="Pfam" id="PF00512">
    <property type="entry name" value="HisKA"/>
    <property type="match status" value="1"/>
</dbReference>
<keyword evidence="6" id="KW-0808">Transferase</keyword>
<feature type="domain" description="HAMP" evidence="14">
    <location>
        <begin position="177"/>
        <end position="229"/>
    </location>
</feature>
<dbReference type="CDD" id="cd00075">
    <property type="entry name" value="HATPase"/>
    <property type="match status" value="1"/>
</dbReference>
<evidence type="ECO:0000256" key="12">
    <source>
        <dbReference type="SAM" id="Phobius"/>
    </source>
</evidence>
<evidence type="ECO:0000256" key="1">
    <source>
        <dbReference type="ARBA" id="ARBA00000085"/>
    </source>
</evidence>
<organism evidence="15 16">
    <name type="scientific">Actinosynnema pretiosum subsp. pretiosum</name>
    <dbReference type="NCBI Taxonomy" id="103721"/>
    <lineage>
        <taxon>Bacteria</taxon>
        <taxon>Bacillati</taxon>
        <taxon>Actinomycetota</taxon>
        <taxon>Actinomycetes</taxon>
        <taxon>Pseudonocardiales</taxon>
        <taxon>Pseudonocardiaceae</taxon>
        <taxon>Actinosynnema</taxon>
    </lineage>
</organism>
<dbReference type="EMBL" id="CP073249">
    <property type="protein sequence ID" value="QUF04478.1"/>
    <property type="molecule type" value="Genomic_DNA"/>
</dbReference>
<dbReference type="Gene3D" id="6.10.340.10">
    <property type="match status" value="1"/>
</dbReference>
<comment type="catalytic activity">
    <reaction evidence="1">
        <text>ATP + protein L-histidine = ADP + protein N-phospho-L-histidine.</text>
        <dbReference type="EC" id="2.7.13.3"/>
    </reaction>
</comment>
<dbReference type="Gene3D" id="1.10.287.130">
    <property type="match status" value="1"/>
</dbReference>
<dbReference type="EC" id="2.7.13.3" evidence="3"/>
<evidence type="ECO:0000313" key="15">
    <source>
        <dbReference type="EMBL" id="QUF04478.1"/>
    </source>
</evidence>
<evidence type="ECO:0000256" key="11">
    <source>
        <dbReference type="ARBA" id="ARBA00023136"/>
    </source>
</evidence>
<keyword evidence="5" id="KW-0597">Phosphoprotein</keyword>
<evidence type="ECO:0000256" key="6">
    <source>
        <dbReference type="ARBA" id="ARBA00022679"/>
    </source>
</evidence>
<dbReference type="PANTHER" id="PTHR45436">
    <property type="entry name" value="SENSOR HISTIDINE KINASE YKOH"/>
    <property type="match status" value="1"/>
</dbReference>
<feature type="domain" description="Histidine kinase" evidence="13">
    <location>
        <begin position="237"/>
        <end position="444"/>
    </location>
</feature>
<evidence type="ECO:0000259" key="13">
    <source>
        <dbReference type="PROSITE" id="PS50109"/>
    </source>
</evidence>
<evidence type="ECO:0000256" key="3">
    <source>
        <dbReference type="ARBA" id="ARBA00012438"/>
    </source>
</evidence>
<protein>
    <recommendedName>
        <fullName evidence="3">histidine kinase</fullName>
        <ecNumber evidence="3">2.7.13.3</ecNumber>
    </recommendedName>
</protein>
<dbReference type="SMART" id="SM00388">
    <property type="entry name" value="HisKA"/>
    <property type="match status" value="1"/>
</dbReference>
<dbReference type="PROSITE" id="PS50885">
    <property type="entry name" value="HAMP"/>
    <property type="match status" value="1"/>
</dbReference>
<dbReference type="FunFam" id="1.10.287.130:FF:000001">
    <property type="entry name" value="Two-component sensor histidine kinase"/>
    <property type="match status" value="1"/>
</dbReference>
<comment type="subcellular location">
    <subcellularLocation>
        <location evidence="2">Cell membrane</location>
        <topology evidence="2">Multi-pass membrane protein</topology>
    </subcellularLocation>
</comment>
<dbReference type="SUPFAM" id="SSF55874">
    <property type="entry name" value="ATPase domain of HSP90 chaperone/DNA topoisomerase II/histidine kinase"/>
    <property type="match status" value="1"/>
</dbReference>
<keyword evidence="10" id="KW-0902">Two-component regulatory system</keyword>
<dbReference type="InterPro" id="IPR050428">
    <property type="entry name" value="TCS_sensor_his_kinase"/>
</dbReference>
<dbReference type="Proteomes" id="UP000677152">
    <property type="component" value="Chromosome"/>
</dbReference>
<evidence type="ECO:0000256" key="9">
    <source>
        <dbReference type="ARBA" id="ARBA00022989"/>
    </source>
</evidence>
<dbReference type="SMART" id="SM00304">
    <property type="entry name" value="HAMP"/>
    <property type="match status" value="1"/>
</dbReference>
<evidence type="ECO:0000256" key="10">
    <source>
        <dbReference type="ARBA" id="ARBA00023012"/>
    </source>
</evidence>
<gene>
    <name evidence="15" type="ORF">KCV87_35150</name>
</gene>
<dbReference type="GO" id="GO:0000155">
    <property type="term" value="F:phosphorelay sensor kinase activity"/>
    <property type="evidence" value="ECO:0007669"/>
    <property type="project" value="InterPro"/>
</dbReference>
<dbReference type="InterPro" id="IPR005467">
    <property type="entry name" value="His_kinase_dom"/>
</dbReference>
<evidence type="ECO:0000313" key="16">
    <source>
        <dbReference type="Proteomes" id="UP000677152"/>
    </source>
</evidence>
<evidence type="ECO:0000256" key="8">
    <source>
        <dbReference type="ARBA" id="ARBA00022777"/>
    </source>
</evidence>
<dbReference type="InterPro" id="IPR003594">
    <property type="entry name" value="HATPase_dom"/>
</dbReference>
<dbReference type="Gene3D" id="3.30.565.10">
    <property type="entry name" value="Histidine kinase-like ATPase, C-terminal domain"/>
    <property type="match status" value="1"/>
</dbReference>
<dbReference type="PROSITE" id="PS50109">
    <property type="entry name" value="HIS_KIN"/>
    <property type="match status" value="1"/>
</dbReference>
<dbReference type="SUPFAM" id="SSF103190">
    <property type="entry name" value="Sensory domain-like"/>
    <property type="match status" value="1"/>
</dbReference>
<dbReference type="Pfam" id="PF00672">
    <property type="entry name" value="HAMP"/>
    <property type="match status" value="1"/>
</dbReference>
<sequence>MMQRRLVTSSLLLVVIALAVFTVPVGISLGDLLRTNLLEGALRDARTIAFLQGDGGSEATLRSLRTEFEAQSHGRVELVDAQGRPALGRDVRPGAALDAALRGEEGVEWLDDSRLGTPALVISAPARDASGAVVGAVRITYPTVALEQQIRTIWTFRIVAGIATLALTAVLALLMARSLTRPLRSLQAAATRFGQGDLSVRAEEIGPDETRRVARAINIGAHRIDQLLSAKRDFVADVSHQLRSPLTALRLGLDNVHDLSDEPRAREALDGAIAEVVRMSRLVNDLLALARAQAEDGIREPVRVDGVARTRAEAWRAAADDKGVRLREVVEPGVTASLIPGHLEQVLDNLIANALDAAPEGSALTLAVSADRDRVLVSVADWGPGLSREHRERAFDRFWRGRPGGTGLGLAIVRQLVEDDQGAVALHDVPGGGLEARVTFPRAGTRAES</sequence>
<proteinExistence type="predicted"/>
<dbReference type="Pfam" id="PF02518">
    <property type="entry name" value="HATPase_c"/>
    <property type="match status" value="1"/>
</dbReference>
<keyword evidence="11 12" id="KW-0472">Membrane</keyword>
<dbReference type="InterPro" id="IPR003661">
    <property type="entry name" value="HisK_dim/P_dom"/>
</dbReference>
<dbReference type="InterPro" id="IPR004358">
    <property type="entry name" value="Sig_transdc_His_kin-like_C"/>
</dbReference>
<keyword evidence="7 12" id="KW-0812">Transmembrane</keyword>
<evidence type="ECO:0000256" key="2">
    <source>
        <dbReference type="ARBA" id="ARBA00004651"/>
    </source>
</evidence>
<dbReference type="SUPFAM" id="SSF47384">
    <property type="entry name" value="Homodimeric domain of signal transducing histidine kinase"/>
    <property type="match status" value="1"/>
</dbReference>
<accession>A0AA45L7G6</accession>
<keyword evidence="9 12" id="KW-1133">Transmembrane helix</keyword>
<keyword evidence="4" id="KW-1003">Cell membrane</keyword>
<dbReference type="InterPro" id="IPR036097">
    <property type="entry name" value="HisK_dim/P_sf"/>
</dbReference>
<keyword evidence="8 15" id="KW-0418">Kinase</keyword>
<dbReference type="CDD" id="cd00082">
    <property type="entry name" value="HisKA"/>
    <property type="match status" value="1"/>
</dbReference>
<dbReference type="InterPro" id="IPR003660">
    <property type="entry name" value="HAMP_dom"/>
</dbReference>